<keyword evidence="2" id="KW-0964">Secreted</keyword>
<dbReference type="SMART" id="SM00020">
    <property type="entry name" value="Tryp_SPc"/>
    <property type="match status" value="1"/>
</dbReference>
<evidence type="ECO:0000259" key="10">
    <source>
        <dbReference type="PROSITE" id="PS50240"/>
    </source>
</evidence>
<dbReference type="EMBL" id="CH954181">
    <property type="protein sequence ID" value="EDV49039.1"/>
    <property type="molecule type" value="Genomic_DNA"/>
</dbReference>
<dbReference type="GO" id="GO:0006508">
    <property type="term" value="P:proteolysis"/>
    <property type="evidence" value="ECO:0007669"/>
    <property type="project" value="UniProtKB-KW"/>
</dbReference>
<comment type="subcellular location">
    <subcellularLocation>
        <location evidence="1">Secreted</location>
    </subcellularLocation>
</comment>
<dbReference type="OMA" id="QFCAGNE"/>
<name>B3P3T3_DROER</name>
<evidence type="ECO:0000256" key="8">
    <source>
        <dbReference type="ARBA" id="ARBA00023157"/>
    </source>
</evidence>
<keyword evidence="3" id="KW-0645">Protease</keyword>
<dbReference type="PANTHER" id="PTHR24260:SF147">
    <property type="entry name" value="EG:BACR7A4.3 PROTEIN-RELATED"/>
    <property type="match status" value="1"/>
</dbReference>
<keyword evidence="12" id="KW-1185">Reference proteome</keyword>
<keyword evidence="6" id="KW-0720">Serine protease</keyword>
<reference evidence="11 12" key="1">
    <citation type="journal article" date="2007" name="Nature">
        <title>Evolution of genes and genomes on the Drosophila phylogeny.</title>
        <authorList>
            <consortium name="Drosophila 12 Genomes Consortium"/>
            <person name="Clark A.G."/>
            <person name="Eisen M.B."/>
            <person name="Smith D.R."/>
            <person name="Bergman C.M."/>
            <person name="Oliver B."/>
            <person name="Markow T.A."/>
            <person name="Kaufman T.C."/>
            <person name="Kellis M."/>
            <person name="Gelbart W."/>
            <person name="Iyer V.N."/>
            <person name="Pollard D.A."/>
            <person name="Sackton T.B."/>
            <person name="Larracuente A.M."/>
            <person name="Singh N.D."/>
            <person name="Abad J.P."/>
            <person name="Abt D.N."/>
            <person name="Adryan B."/>
            <person name="Aguade M."/>
            <person name="Akashi H."/>
            <person name="Anderson W.W."/>
            <person name="Aquadro C.F."/>
            <person name="Ardell D.H."/>
            <person name="Arguello R."/>
            <person name="Artieri C.G."/>
            <person name="Barbash D.A."/>
            <person name="Barker D."/>
            <person name="Barsanti P."/>
            <person name="Batterham P."/>
            <person name="Batzoglou S."/>
            <person name="Begun D."/>
            <person name="Bhutkar A."/>
            <person name="Blanco E."/>
            <person name="Bosak S.A."/>
            <person name="Bradley R.K."/>
            <person name="Brand A.D."/>
            <person name="Brent M.R."/>
            <person name="Brooks A.N."/>
            <person name="Brown R.H."/>
            <person name="Butlin R.K."/>
            <person name="Caggese C."/>
            <person name="Calvi B.R."/>
            <person name="Bernardo de Carvalho A."/>
            <person name="Caspi A."/>
            <person name="Castrezana S."/>
            <person name="Celniker S.E."/>
            <person name="Chang J.L."/>
            <person name="Chapple C."/>
            <person name="Chatterji S."/>
            <person name="Chinwalla A."/>
            <person name="Civetta A."/>
            <person name="Clifton S.W."/>
            <person name="Comeron J.M."/>
            <person name="Costello J.C."/>
            <person name="Coyne J.A."/>
            <person name="Daub J."/>
            <person name="David R.G."/>
            <person name="Delcher A.L."/>
            <person name="Delehaunty K."/>
            <person name="Do C.B."/>
            <person name="Ebling H."/>
            <person name="Edwards K."/>
            <person name="Eickbush T."/>
            <person name="Evans J.D."/>
            <person name="Filipski A."/>
            <person name="Findeiss S."/>
            <person name="Freyhult E."/>
            <person name="Fulton L."/>
            <person name="Fulton R."/>
            <person name="Garcia A.C."/>
            <person name="Gardiner A."/>
            <person name="Garfield D.A."/>
            <person name="Garvin B.E."/>
            <person name="Gibson G."/>
            <person name="Gilbert D."/>
            <person name="Gnerre S."/>
            <person name="Godfrey J."/>
            <person name="Good R."/>
            <person name="Gotea V."/>
            <person name="Gravely B."/>
            <person name="Greenberg A.J."/>
            <person name="Griffiths-Jones S."/>
            <person name="Gross S."/>
            <person name="Guigo R."/>
            <person name="Gustafson E.A."/>
            <person name="Haerty W."/>
            <person name="Hahn M.W."/>
            <person name="Halligan D.L."/>
            <person name="Halpern A.L."/>
            <person name="Halter G.M."/>
            <person name="Han M.V."/>
            <person name="Heger A."/>
            <person name="Hillier L."/>
            <person name="Hinrichs A.S."/>
            <person name="Holmes I."/>
            <person name="Hoskins R.A."/>
            <person name="Hubisz M.J."/>
            <person name="Hultmark D."/>
            <person name="Huntley M.A."/>
            <person name="Jaffe D.B."/>
            <person name="Jagadeeshan S."/>
            <person name="Jeck W.R."/>
            <person name="Johnson J."/>
            <person name="Jones C.D."/>
            <person name="Jordan W.C."/>
            <person name="Karpen G.H."/>
            <person name="Kataoka E."/>
            <person name="Keightley P.D."/>
            <person name="Kheradpour P."/>
            <person name="Kirkness E.F."/>
            <person name="Koerich L.B."/>
            <person name="Kristiansen K."/>
            <person name="Kudrna D."/>
            <person name="Kulathinal R.J."/>
            <person name="Kumar S."/>
            <person name="Kwok R."/>
            <person name="Lander E."/>
            <person name="Langley C.H."/>
            <person name="Lapoint R."/>
            <person name="Lazzaro B.P."/>
            <person name="Lee S.J."/>
            <person name="Levesque L."/>
            <person name="Li R."/>
            <person name="Lin C.F."/>
            <person name="Lin M.F."/>
            <person name="Lindblad-Toh K."/>
            <person name="Llopart A."/>
            <person name="Long M."/>
            <person name="Low L."/>
            <person name="Lozovsky E."/>
            <person name="Lu J."/>
            <person name="Luo M."/>
            <person name="Machado C.A."/>
            <person name="Makalowski W."/>
            <person name="Marzo M."/>
            <person name="Matsuda M."/>
            <person name="Matzkin L."/>
            <person name="McAllister B."/>
            <person name="McBride C.S."/>
            <person name="McKernan B."/>
            <person name="McKernan K."/>
            <person name="Mendez-Lago M."/>
            <person name="Minx P."/>
            <person name="Mollenhauer M.U."/>
            <person name="Montooth K."/>
            <person name="Mount S.M."/>
            <person name="Mu X."/>
            <person name="Myers E."/>
            <person name="Negre B."/>
            <person name="Newfeld S."/>
            <person name="Nielsen R."/>
            <person name="Noor M.A."/>
            <person name="O'Grady P."/>
            <person name="Pachter L."/>
            <person name="Papaceit M."/>
            <person name="Parisi M.J."/>
            <person name="Parisi M."/>
            <person name="Parts L."/>
            <person name="Pedersen J.S."/>
            <person name="Pesole G."/>
            <person name="Phillippy A.M."/>
            <person name="Ponting C.P."/>
            <person name="Pop M."/>
            <person name="Porcelli D."/>
            <person name="Powell J.R."/>
            <person name="Prohaska S."/>
            <person name="Pruitt K."/>
            <person name="Puig M."/>
            <person name="Quesneville H."/>
            <person name="Ram K.R."/>
            <person name="Rand D."/>
            <person name="Rasmussen M.D."/>
            <person name="Reed L.K."/>
            <person name="Reenan R."/>
            <person name="Reily A."/>
            <person name="Remington K.A."/>
            <person name="Rieger T.T."/>
            <person name="Ritchie M.G."/>
            <person name="Robin C."/>
            <person name="Rogers Y.H."/>
            <person name="Rohde C."/>
            <person name="Rozas J."/>
            <person name="Rubenfield M.J."/>
            <person name="Ruiz A."/>
            <person name="Russo S."/>
            <person name="Salzberg S.L."/>
            <person name="Sanchez-Gracia A."/>
            <person name="Saranga D.J."/>
            <person name="Sato H."/>
            <person name="Schaeffer S.W."/>
            <person name="Schatz M.C."/>
            <person name="Schlenke T."/>
            <person name="Schwartz R."/>
            <person name="Segarra C."/>
            <person name="Singh R.S."/>
            <person name="Sirot L."/>
            <person name="Sirota M."/>
            <person name="Sisneros N.B."/>
            <person name="Smith C.D."/>
            <person name="Smith T.F."/>
            <person name="Spieth J."/>
            <person name="Stage D.E."/>
            <person name="Stark A."/>
            <person name="Stephan W."/>
            <person name="Strausberg R.L."/>
            <person name="Strempel S."/>
            <person name="Sturgill D."/>
            <person name="Sutton G."/>
            <person name="Sutton G.G."/>
            <person name="Tao W."/>
            <person name="Teichmann S."/>
            <person name="Tobari Y.N."/>
            <person name="Tomimura Y."/>
            <person name="Tsolas J.M."/>
            <person name="Valente V.L."/>
            <person name="Venter E."/>
            <person name="Venter J.C."/>
            <person name="Vicario S."/>
            <person name="Vieira F.G."/>
            <person name="Vilella A.J."/>
            <person name="Villasante A."/>
            <person name="Walenz B."/>
            <person name="Wang J."/>
            <person name="Wasserman M."/>
            <person name="Watts T."/>
            <person name="Wilson D."/>
            <person name="Wilson R.K."/>
            <person name="Wing R.A."/>
            <person name="Wolfner M.F."/>
            <person name="Wong A."/>
            <person name="Wong G.K."/>
            <person name="Wu C.I."/>
            <person name="Wu G."/>
            <person name="Yamamoto D."/>
            <person name="Yang H.P."/>
            <person name="Yang S.P."/>
            <person name="Yorke J.A."/>
            <person name="Yoshida K."/>
            <person name="Zdobnov E."/>
            <person name="Zhang P."/>
            <person name="Zhang Y."/>
            <person name="Zimin A.V."/>
            <person name="Baldwin J."/>
            <person name="Abdouelleil A."/>
            <person name="Abdulkadir J."/>
            <person name="Abebe A."/>
            <person name="Abera B."/>
            <person name="Abreu J."/>
            <person name="Acer S.C."/>
            <person name="Aftuck L."/>
            <person name="Alexander A."/>
            <person name="An P."/>
            <person name="Anderson E."/>
            <person name="Anderson S."/>
            <person name="Arachi H."/>
            <person name="Azer M."/>
            <person name="Bachantsang P."/>
            <person name="Barry A."/>
            <person name="Bayul T."/>
            <person name="Berlin A."/>
            <person name="Bessette D."/>
            <person name="Bloom T."/>
            <person name="Blye J."/>
            <person name="Boguslavskiy L."/>
            <person name="Bonnet C."/>
            <person name="Boukhgalter B."/>
            <person name="Bourzgui I."/>
            <person name="Brown A."/>
            <person name="Cahill P."/>
            <person name="Channer S."/>
            <person name="Cheshatsang Y."/>
            <person name="Chuda L."/>
            <person name="Citroen M."/>
            <person name="Collymore A."/>
            <person name="Cooke P."/>
            <person name="Costello M."/>
            <person name="D'Aco K."/>
            <person name="Daza R."/>
            <person name="De Haan G."/>
            <person name="DeGray S."/>
            <person name="DeMaso C."/>
            <person name="Dhargay N."/>
            <person name="Dooley K."/>
            <person name="Dooley E."/>
            <person name="Doricent M."/>
            <person name="Dorje P."/>
            <person name="Dorjee K."/>
            <person name="Dupes A."/>
            <person name="Elong R."/>
            <person name="Falk J."/>
            <person name="Farina A."/>
            <person name="Faro S."/>
            <person name="Ferguson D."/>
            <person name="Fisher S."/>
            <person name="Foley C.D."/>
            <person name="Franke A."/>
            <person name="Friedrich D."/>
            <person name="Gadbois L."/>
            <person name="Gearin G."/>
            <person name="Gearin C.R."/>
            <person name="Giannoukos G."/>
            <person name="Goode T."/>
            <person name="Graham J."/>
            <person name="Grandbois E."/>
            <person name="Grewal S."/>
            <person name="Gyaltsen K."/>
            <person name="Hafez N."/>
            <person name="Hagos B."/>
            <person name="Hall J."/>
            <person name="Henson C."/>
            <person name="Hollinger A."/>
            <person name="Honan T."/>
            <person name="Huard M.D."/>
            <person name="Hughes L."/>
            <person name="Hurhula B."/>
            <person name="Husby M.E."/>
            <person name="Kamat A."/>
            <person name="Kanga B."/>
            <person name="Kashin S."/>
            <person name="Khazanovich D."/>
            <person name="Kisner P."/>
            <person name="Lance K."/>
            <person name="Lara M."/>
            <person name="Lee W."/>
            <person name="Lennon N."/>
            <person name="Letendre F."/>
            <person name="LeVine R."/>
            <person name="Lipovsky A."/>
            <person name="Liu X."/>
            <person name="Liu J."/>
            <person name="Liu S."/>
            <person name="Lokyitsang T."/>
            <person name="Lokyitsang Y."/>
            <person name="Lubonja R."/>
            <person name="Lui A."/>
            <person name="MacDonald P."/>
            <person name="Magnisalis V."/>
            <person name="Maru K."/>
            <person name="Matthews C."/>
            <person name="McCusker W."/>
            <person name="McDonough S."/>
            <person name="Mehta T."/>
            <person name="Meldrim J."/>
            <person name="Meneus L."/>
            <person name="Mihai O."/>
            <person name="Mihalev A."/>
            <person name="Mihova T."/>
            <person name="Mittelman R."/>
            <person name="Mlenga V."/>
            <person name="Montmayeur A."/>
            <person name="Mulrain L."/>
            <person name="Navidi A."/>
            <person name="Naylor J."/>
            <person name="Negash T."/>
            <person name="Nguyen T."/>
            <person name="Nguyen N."/>
            <person name="Nicol R."/>
            <person name="Norbu C."/>
            <person name="Norbu N."/>
            <person name="Novod N."/>
            <person name="O'Neill B."/>
            <person name="Osman S."/>
            <person name="Markiewicz E."/>
            <person name="Oyono O.L."/>
            <person name="Patti C."/>
            <person name="Phunkhang P."/>
            <person name="Pierre F."/>
            <person name="Priest M."/>
            <person name="Raghuraman S."/>
            <person name="Rege F."/>
            <person name="Reyes R."/>
            <person name="Rise C."/>
            <person name="Rogov P."/>
            <person name="Ross K."/>
            <person name="Ryan E."/>
            <person name="Settipalli S."/>
            <person name="Shea T."/>
            <person name="Sherpa N."/>
            <person name="Shi L."/>
            <person name="Shih D."/>
            <person name="Sparrow T."/>
            <person name="Spaulding J."/>
            <person name="Stalker J."/>
            <person name="Stange-Thomann N."/>
            <person name="Stavropoulos S."/>
            <person name="Stone C."/>
            <person name="Strader C."/>
            <person name="Tesfaye S."/>
            <person name="Thomson T."/>
            <person name="Thoulutsang Y."/>
            <person name="Thoulutsang D."/>
            <person name="Topham K."/>
            <person name="Topping I."/>
            <person name="Tsamla T."/>
            <person name="Vassiliev H."/>
            <person name="Vo A."/>
            <person name="Wangchuk T."/>
            <person name="Wangdi T."/>
            <person name="Weiand M."/>
            <person name="Wilkinson J."/>
            <person name="Wilson A."/>
            <person name="Yadav S."/>
            <person name="Young G."/>
            <person name="Yu Q."/>
            <person name="Zembek L."/>
            <person name="Zhong D."/>
            <person name="Zimmer A."/>
            <person name="Zwirko Z."/>
            <person name="Jaffe D.B."/>
            <person name="Alvarez P."/>
            <person name="Brockman W."/>
            <person name="Butler J."/>
            <person name="Chin C."/>
            <person name="Gnerre S."/>
            <person name="Grabherr M."/>
            <person name="Kleber M."/>
            <person name="Mauceli E."/>
            <person name="MacCallum I."/>
        </authorList>
    </citation>
    <scope>NUCLEOTIDE SEQUENCE [LARGE SCALE GENOMIC DNA]</scope>
    <source>
        <strain evidence="11 12">TSC#14021-0224.01</strain>
    </source>
</reference>
<dbReference type="InterPro" id="IPR001254">
    <property type="entry name" value="Trypsin_dom"/>
</dbReference>
<dbReference type="GO" id="GO:0004252">
    <property type="term" value="F:serine-type endopeptidase activity"/>
    <property type="evidence" value="ECO:0007669"/>
    <property type="project" value="InterPro"/>
</dbReference>
<evidence type="ECO:0000256" key="6">
    <source>
        <dbReference type="ARBA" id="ARBA00022825"/>
    </source>
</evidence>
<dbReference type="PROSITE" id="PS50240">
    <property type="entry name" value="TRYPSIN_DOM"/>
    <property type="match status" value="1"/>
</dbReference>
<dbReference type="FunFam" id="2.40.10.10:FF:000146">
    <property type="entry name" value="Serine protease 53"/>
    <property type="match status" value="1"/>
</dbReference>
<dbReference type="Proteomes" id="UP000008711">
    <property type="component" value="Unassembled WGS sequence"/>
</dbReference>
<dbReference type="InterPro" id="IPR001314">
    <property type="entry name" value="Peptidase_S1A"/>
</dbReference>
<dbReference type="PROSITE" id="PS00134">
    <property type="entry name" value="TRYPSIN_HIS"/>
    <property type="match status" value="1"/>
</dbReference>
<dbReference type="KEGG" id="der:6553062"/>
<dbReference type="CDD" id="cd00190">
    <property type="entry name" value="Tryp_SPc"/>
    <property type="match status" value="1"/>
</dbReference>
<dbReference type="HOGENOM" id="CLU_006842_0_3_1"/>
<dbReference type="PRINTS" id="PR00722">
    <property type="entry name" value="CHYMOTRYPSIN"/>
</dbReference>
<keyword evidence="5" id="KW-0378">Hydrolase</keyword>
<dbReference type="AlphaFoldDB" id="B3P3T3"/>
<dbReference type="MEROPS" id="S01.A50"/>
<dbReference type="GO" id="GO:0005576">
    <property type="term" value="C:extracellular region"/>
    <property type="evidence" value="ECO:0007669"/>
    <property type="project" value="UniProtKB-SubCell"/>
</dbReference>
<feature type="chain" id="PRO_5002795980" evidence="9">
    <location>
        <begin position="20"/>
        <end position="279"/>
    </location>
</feature>
<dbReference type="InterPro" id="IPR009003">
    <property type="entry name" value="Peptidase_S1_PA"/>
</dbReference>
<evidence type="ECO:0000256" key="9">
    <source>
        <dbReference type="SAM" id="SignalP"/>
    </source>
</evidence>
<dbReference type="Pfam" id="PF00089">
    <property type="entry name" value="Trypsin"/>
    <property type="match status" value="1"/>
</dbReference>
<keyword evidence="8" id="KW-1015">Disulfide bond</keyword>
<evidence type="ECO:0000256" key="4">
    <source>
        <dbReference type="ARBA" id="ARBA00022729"/>
    </source>
</evidence>
<evidence type="ECO:0000256" key="5">
    <source>
        <dbReference type="ARBA" id="ARBA00022801"/>
    </source>
</evidence>
<dbReference type="PANTHER" id="PTHR24260">
    <property type="match status" value="1"/>
</dbReference>
<organism evidence="11 12">
    <name type="scientific">Drosophila erecta</name>
    <name type="common">Fruit fly</name>
    <dbReference type="NCBI Taxonomy" id="7220"/>
    <lineage>
        <taxon>Eukaryota</taxon>
        <taxon>Metazoa</taxon>
        <taxon>Ecdysozoa</taxon>
        <taxon>Arthropoda</taxon>
        <taxon>Hexapoda</taxon>
        <taxon>Insecta</taxon>
        <taxon>Pterygota</taxon>
        <taxon>Neoptera</taxon>
        <taxon>Endopterygota</taxon>
        <taxon>Diptera</taxon>
        <taxon>Brachycera</taxon>
        <taxon>Muscomorpha</taxon>
        <taxon>Ephydroidea</taxon>
        <taxon>Drosophilidae</taxon>
        <taxon>Drosophila</taxon>
        <taxon>Sophophora</taxon>
    </lineage>
</organism>
<dbReference type="OrthoDB" id="10061449at2759"/>
<protein>
    <submittedName>
        <fullName evidence="11">GG16935</fullName>
    </submittedName>
</protein>
<dbReference type="InterPro" id="IPR018114">
    <property type="entry name" value="TRYPSIN_HIS"/>
</dbReference>
<proteinExistence type="predicted"/>
<dbReference type="SUPFAM" id="SSF50494">
    <property type="entry name" value="Trypsin-like serine proteases"/>
    <property type="match status" value="1"/>
</dbReference>
<evidence type="ECO:0000313" key="12">
    <source>
        <dbReference type="Proteomes" id="UP000008711"/>
    </source>
</evidence>
<dbReference type="eggNOG" id="KOG3627">
    <property type="taxonomic scope" value="Eukaryota"/>
</dbReference>
<dbReference type="Gene3D" id="2.40.10.10">
    <property type="entry name" value="Trypsin-like serine proteases"/>
    <property type="match status" value="2"/>
</dbReference>
<reference evidence="11 12" key="2">
    <citation type="journal article" date="2008" name="Bioinformatics">
        <title>Assembly reconciliation.</title>
        <authorList>
            <person name="Zimin A.V."/>
            <person name="Smith D.R."/>
            <person name="Sutton G."/>
            <person name="Yorke J.A."/>
        </authorList>
    </citation>
    <scope>NUCLEOTIDE SEQUENCE [LARGE SCALE GENOMIC DNA]</scope>
    <source>
        <strain evidence="11 12">TSC#14021-0224.01</strain>
    </source>
</reference>
<accession>B3P3T3</accession>
<feature type="signal peptide" evidence="9">
    <location>
        <begin position="1"/>
        <end position="19"/>
    </location>
</feature>
<dbReference type="InterPro" id="IPR043504">
    <property type="entry name" value="Peptidase_S1_PA_chymotrypsin"/>
</dbReference>
<evidence type="ECO:0000256" key="1">
    <source>
        <dbReference type="ARBA" id="ARBA00004613"/>
    </source>
</evidence>
<feature type="domain" description="Peptidase S1" evidence="10">
    <location>
        <begin position="15"/>
        <end position="276"/>
    </location>
</feature>
<evidence type="ECO:0000256" key="3">
    <source>
        <dbReference type="ARBA" id="ARBA00022670"/>
    </source>
</evidence>
<evidence type="ECO:0000313" key="11">
    <source>
        <dbReference type="EMBL" id="EDV49039.1"/>
    </source>
</evidence>
<keyword evidence="7" id="KW-0865">Zymogen</keyword>
<evidence type="ECO:0000256" key="2">
    <source>
        <dbReference type="ARBA" id="ARBA00022525"/>
    </source>
</evidence>
<sequence length="279" mass="31475">MSSVLVGFTFLLLPLLGSAQFLDMACGIRAPNPLTWRAQYAKIAGLTSSPWMAFIHSTDNRFICGGTLITNRHVLTAAHCFLDDTELVARLGEYDREANDMCHGSYCTYRIEAYVETAFKHRLYNNVSMIHDIAILRLQKRVQYTDSLRPICIVTDTKWRRHIDALNPLTGTGWGKTEKENDSGKLRTVDLVRQRPEVCELYAQLTLTSKQFCAGNEYRNLCNGDSGGPVGALILFGKTKRFIQVGIASFTNRQCLMASSFTDVLSYVDWIRAVVNYHQ</sequence>
<gene>
    <name evidence="11" type="primary">Dere\GG16935</name>
    <name evidence="11" type="ORF">Dere_GG16935</name>
</gene>
<keyword evidence="4 9" id="KW-0732">Signal</keyword>
<dbReference type="PhylomeDB" id="B3P3T3"/>
<dbReference type="InterPro" id="IPR051333">
    <property type="entry name" value="CLIP_Serine_Protease"/>
</dbReference>
<evidence type="ECO:0000256" key="7">
    <source>
        <dbReference type="ARBA" id="ARBA00023145"/>
    </source>
</evidence>